<evidence type="ECO:0000256" key="6">
    <source>
        <dbReference type="ARBA" id="ARBA00047939"/>
    </source>
</evidence>
<dbReference type="GO" id="GO:0070733">
    <property type="term" value="F:AMPylase activity"/>
    <property type="evidence" value="ECO:0007669"/>
    <property type="project" value="UniProtKB-EC"/>
</dbReference>
<evidence type="ECO:0000256" key="1">
    <source>
        <dbReference type="ARBA" id="ARBA00022679"/>
    </source>
</evidence>
<evidence type="ECO:0000256" key="2">
    <source>
        <dbReference type="ARBA" id="ARBA00022695"/>
    </source>
</evidence>
<evidence type="ECO:0000256" key="5">
    <source>
        <dbReference type="ARBA" id="ARBA00034531"/>
    </source>
</evidence>
<dbReference type="PATRIC" id="fig|693979.3.peg.1732"/>
<dbReference type="EMBL" id="CP002352">
    <property type="protein sequence ID" value="ADV43642.1"/>
    <property type="molecule type" value="Genomic_DNA"/>
</dbReference>
<dbReference type="PANTHER" id="PTHR39560">
    <property type="entry name" value="PROTEIN ADENYLYLTRANSFERASE FIC-RELATED"/>
    <property type="match status" value="1"/>
</dbReference>
<protein>
    <recommendedName>
        <fullName evidence="5">protein adenylyltransferase</fullName>
        <ecNumber evidence="5">2.7.7.108</ecNumber>
    </recommendedName>
</protein>
<dbReference type="InterPro" id="IPR036597">
    <property type="entry name" value="Fido-like_dom_sf"/>
</dbReference>
<evidence type="ECO:0000313" key="10">
    <source>
        <dbReference type="Proteomes" id="UP000008630"/>
    </source>
</evidence>
<evidence type="ECO:0000256" key="7">
    <source>
        <dbReference type="ARBA" id="ARBA00048696"/>
    </source>
</evidence>
<comment type="catalytic activity">
    <reaction evidence="6">
        <text>L-threonyl-[protein] + ATP = 3-O-(5'-adenylyl)-L-threonyl-[protein] + diphosphate</text>
        <dbReference type="Rhea" id="RHEA:54292"/>
        <dbReference type="Rhea" id="RHEA-COMP:11060"/>
        <dbReference type="Rhea" id="RHEA-COMP:13847"/>
        <dbReference type="ChEBI" id="CHEBI:30013"/>
        <dbReference type="ChEBI" id="CHEBI:30616"/>
        <dbReference type="ChEBI" id="CHEBI:33019"/>
        <dbReference type="ChEBI" id="CHEBI:138113"/>
        <dbReference type="EC" id="2.7.7.108"/>
    </reaction>
</comment>
<dbReference type="EC" id="2.7.7.108" evidence="5"/>
<dbReference type="InterPro" id="IPR033788">
    <property type="entry name" value="VbhA-like"/>
</dbReference>
<sequence>MINFDEYIQQGEPQKREKGYAWQTAIGLQAVDGLKPSEYLIETARKHIEGDITIDEVQQLIKSYYDSKDVRTEKDSDTEEADKVSANIAKLLNERSFAFTVAGLTAIHRRIFDGVFKFAGRIRDYNITKKEWVLRGDTVLYVSAEDLHRAIEYDLEQEKNFSYKGLSLDEVVEHIAKFVSNLWQIHPFGEGNTRTTAVFAIKYLRSIGFDVNNDLFAEHSWYFRNALVRANYRNVRKGIEPDMRFLNLFFRNLMMDERNELKNRYMVVNLPSEMADEHTPISTRQASDKHPTSLMEINMLIKVLAEQQLSIKDMLAAMQLKDRENFMANYLNPAIKEGFVTMLYPDKPRHPRQKYLLTVKGLAVYNSK</sequence>
<dbReference type="STRING" id="693979.Bache_1639"/>
<reference key="1">
    <citation type="submission" date="2010-11" db="EMBL/GenBank/DDBJ databases">
        <title>The complete genome of Bacteroides helcogenes P 36-108.</title>
        <authorList>
            <consortium name="US DOE Joint Genome Institute (JGI-PGF)"/>
            <person name="Lucas S."/>
            <person name="Copeland A."/>
            <person name="Lapidus A."/>
            <person name="Bruce D."/>
            <person name="Goodwin L."/>
            <person name="Pitluck S."/>
            <person name="Kyrpides N."/>
            <person name="Mavromatis K."/>
            <person name="Ivanova N."/>
            <person name="Zeytun A."/>
            <person name="Brettin T."/>
            <person name="Detter J.C."/>
            <person name="Tapia R."/>
            <person name="Han C."/>
            <person name="Land M."/>
            <person name="Hauser L."/>
            <person name="Markowitz V."/>
            <person name="Cheng J.-F."/>
            <person name="Hugenholtz P."/>
            <person name="Woyke T."/>
            <person name="Wu D."/>
            <person name="Gronow S."/>
            <person name="Wellnitz S."/>
            <person name="Brambilla E."/>
            <person name="Klenk H.-P."/>
            <person name="Eisen J.A."/>
        </authorList>
    </citation>
    <scope>NUCLEOTIDE SEQUENCE</scope>
    <source>
        <strain>P 36-108</strain>
    </source>
</reference>
<dbReference type="PANTHER" id="PTHR39560:SF1">
    <property type="entry name" value="PROTEIN ADENYLYLTRANSFERASE FIC-RELATED"/>
    <property type="match status" value="1"/>
</dbReference>
<dbReference type="GO" id="GO:0005524">
    <property type="term" value="F:ATP binding"/>
    <property type="evidence" value="ECO:0007669"/>
    <property type="project" value="UniProtKB-KW"/>
</dbReference>
<dbReference type="RefSeq" id="WP_013547236.1">
    <property type="nucleotide sequence ID" value="NC_014933.1"/>
</dbReference>
<dbReference type="GO" id="GO:0051302">
    <property type="term" value="P:regulation of cell division"/>
    <property type="evidence" value="ECO:0007669"/>
    <property type="project" value="TreeGrafter"/>
</dbReference>
<keyword evidence="2" id="KW-0548">Nucleotidyltransferase</keyword>
<feature type="domain" description="Fido" evidence="8">
    <location>
        <begin position="99"/>
        <end position="248"/>
    </location>
</feature>
<dbReference type="HOGENOM" id="CLU_058177_0_0_10"/>
<dbReference type="Pfam" id="PF21247">
    <property type="entry name" value="Fic-like_C"/>
    <property type="match status" value="1"/>
</dbReference>
<dbReference type="PROSITE" id="PS51459">
    <property type="entry name" value="FIDO"/>
    <property type="match status" value="1"/>
</dbReference>
<keyword evidence="1" id="KW-0808">Transferase</keyword>
<proteinExistence type="predicted"/>
<dbReference type="CDD" id="cd11586">
    <property type="entry name" value="VbhA_like"/>
    <property type="match status" value="1"/>
</dbReference>
<dbReference type="eggNOG" id="COG2184">
    <property type="taxonomic scope" value="Bacteria"/>
</dbReference>
<keyword evidence="10" id="KW-1185">Reference proteome</keyword>
<keyword evidence="3" id="KW-0547">Nucleotide-binding</keyword>
<dbReference type="Gene3D" id="1.10.3290.10">
    <property type="entry name" value="Fido-like domain"/>
    <property type="match status" value="1"/>
</dbReference>
<accession>E6SWU0</accession>
<dbReference type="OrthoDB" id="9814400at2"/>
<keyword evidence="4" id="KW-0067">ATP-binding</keyword>
<dbReference type="InterPro" id="IPR049514">
    <property type="entry name" value="Fic-like_C"/>
</dbReference>
<gene>
    <name evidence="9" type="ordered locus">Bache_1639</name>
</gene>
<dbReference type="Pfam" id="PF02661">
    <property type="entry name" value="Fic"/>
    <property type="match status" value="1"/>
</dbReference>
<dbReference type="KEGG" id="bhl:Bache_1639"/>
<evidence type="ECO:0000256" key="3">
    <source>
        <dbReference type="ARBA" id="ARBA00022741"/>
    </source>
</evidence>
<dbReference type="Proteomes" id="UP000008630">
    <property type="component" value="Chromosome"/>
</dbReference>
<organism evidence="9 10">
    <name type="scientific">Bacteroides helcogenes (strain ATCC 35417 / DSM 20613 / JCM 6297 / CCUG 15421 / P 36-108)</name>
    <dbReference type="NCBI Taxonomy" id="693979"/>
    <lineage>
        <taxon>Bacteria</taxon>
        <taxon>Pseudomonadati</taxon>
        <taxon>Bacteroidota</taxon>
        <taxon>Bacteroidia</taxon>
        <taxon>Bacteroidales</taxon>
        <taxon>Bacteroidaceae</taxon>
        <taxon>Bacteroides</taxon>
    </lineage>
</organism>
<evidence type="ECO:0000313" key="9">
    <source>
        <dbReference type="EMBL" id="ADV43642.1"/>
    </source>
</evidence>
<name>E6SWU0_BACT6</name>
<evidence type="ECO:0000259" key="8">
    <source>
        <dbReference type="PROSITE" id="PS51459"/>
    </source>
</evidence>
<evidence type="ECO:0000256" key="4">
    <source>
        <dbReference type="ARBA" id="ARBA00022840"/>
    </source>
</evidence>
<dbReference type="SUPFAM" id="SSF140931">
    <property type="entry name" value="Fic-like"/>
    <property type="match status" value="1"/>
</dbReference>
<comment type="catalytic activity">
    <reaction evidence="7">
        <text>L-tyrosyl-[protein] + ATP = O-(5'-adenylyl)-L-tyrosyl-[protein] + diphosphate</text>
        <dbReference type="Rhea" id="RHEA:54288"/>
        <dbReference type="Rhea" id="RHEA-COMP:10136"/>
        <dbReference type="Rhea" id="RHEA-COMP:13846"/>
        <dbReference type="ChEBI" id="CHEBI:30616"/>
        <dbReference type="ChEBI" id="CHEBI:33019"/>
        <dbReference type="ChEBI" id="CHEBI:46858"/>
        <dbReference type="ChEBI" id="CHEBI:83624"/>
        <dbReference type="EC" id="2.7.7.108"/>
    </reaction>
</comment>
<dbReference type="AlphaFoldDB" id="E6SWU0"/>
<dbReference type="InterPro" id="IPR003812">
    <property type="entry name" value="Fido"/>
</dbReference>
<reference evidence="9 10" key="2">
    <citation type="journal article" date="2011" name="Stand. Genomic Sci.">
        <title>Complete genome sequence of Bacteroides helcogenes type strain (P 36-108).</title>
        <authorList>
            <person name="Pati A."/>
            <person name="Gronow S."/>
            <person name="Zeytun A."/>
            <person name="Lapidus A."/>
            <person name="Nolan M."/>
            <person name="Hammon N."/>
            <person name="Deshpande S."/>
            <person name="Cheng J.F."/>
            <person name="Tapia R."/>
            <person name="Han C."/>
            <person name="Goodwin L."/>
            <person name="Pitluck S."/>
            <person name="Liolios K."/>
            <person name="Pagani I."/>
            <person name="Ivanova N."/>
            <person name="Mavromatis K."/>
            <person name="Chen A."/>
            <person name="Palaniappan K."/>
            <person name="Land M."/>
            <person name="Hauser L."/>
            <person name="Chang Y.J."/>
            <person name="Jeffries C.D."/>
            <person name="Detter J.C."/>
            <person name="Brambilla E."/>
            <person name="Rohde M."/>
            <person name="Goker M."/>
            <person name="Woyke T."/>
            <person name="Bristow J."/>
            <person name="Eisen J.A."/>
            <person name="Markowitz V."/>
            <person name="Hugenholtz P."/>
            <person name="Kyrpides N.C."/>
            <person name="Klenk H.P."/>
            <person name="Lucas S."/>
        </authorList>
    </citation>
    <scope>NUCLEOTIDE SEQUENCE [LARGE SCALE GENOMIC DNA]</scope>
    <source>
        <strain evidence="10">ATCC 35417 / DSM 20613 / JCM 6297 / CCUG 15421 / P 36-108</strain>
    </source>
</reference>